<proteinExistence type="predicted"/>
<comment type="caution">
    <text evidence="2">The sequence shown here is derived from an EMBL/GenBank/DDBJ whole genome shotgun (WGS) entry which is preliminary data.</text>
</comment>
<accession>A0A6A9UPN3</accession>
<evidence type="ECO:0000256" key="1">
    <source>
        <dbReference type="SAM" id="Phobius"/>
    </source>
</evidence>
<name>A0A6A9UPN3_9ACTN</name>
<protein>
    <submittedName>
        <fullName evidence="2">Uncharacterized protein</fullName>
    </submittedName>
</protein>
<dbReference type="AlphaFoldDB" id="A0A6A9UPN3"/>
<evidence type="ECO:0000313" key="3">
    <source>
        <dbReference type="Proteomes" id="UP000435304"/>
    </source>
</evidence>
<gene>
    <name evidence="2" type="ORF">GC722_02190</name>
</gene>
<dbReference type="RefSeq" id="WP_156607504.1">
    <property type="nucleotide sequence ID" value="NZ_WPCU01000003.1"/>
</dbReference>
<keyword evidence="1" id="KW-0472">Membrane</keyword>
<keyword evidence="1" id="KW-1133">Transmembrane helix</keyword>
<keyword evidence="3" id="KW-1185">Reference proteome</keyword>
<dbReference type="EMBL" id="WPCU01000003">
    <property type="protein sequence ID" value="MVA74846.1"/>
    <property type="molecule type" value="Genomic_DNA"/>
</dbReference>
<reference evidence="2 3" key="1">
    <citation type="submission" date="2019-12" db="EMBL/GenBank/DDBJ databases">
        <title>Auraticoccus cholistani sp. nov., an actinomycete isolated from soil of Cholistan desert.</title>
        <authorList>
            <person name="Cheema M.T."/>
        </authorList>
    </citation>
    <scope>NUCLEOTIDE SEQUENCE [LARGE SCALE GENOMIC DNA]</scope>
    <source>
        <strain evidence="2 3">F435</strain>
    </source>
</reference>
<feature type="transmembrane region" description="Helical" evidence="1">
    <location>
        <begin position="30"/>
        <end position="48"/>
    </location>
</feature>
<dbReference type="Proteomes" id="UP000435304">
    <property type="component" value="Unassembled WGS sequence"/>
</dbReference>
<keyword evidence="1" id="KW-0812">Transmembrane</keyword>
<organism evidence="2 3">
    <name type="scientific">Auraticoccus cholistanensis</name>
    <dbReference type="NCBI Taxonomy" id="2656650"/>
    <lineage>
        <taxon>Bacteria</taxon>
        <taxon>Bacillati</taxon>
        <taxon>Actinomycetota</taxon>
        <taxon>Actinomycetes</taxon>
        <taxon>Propionibacteriales</taxon>
        <taxon>Propionibacteriaceae</taxon>
        <taxon>Auraticoccus</taxon>
    </lineage>
</organism>
<evidence type="ECO:0000313" key="2">
    <source>
        <dbReference type="EMBL" id="MVA74846.1"/>
    </source>
</evidence>
<sequence>MHKNLSFWSALAGFTLAALALTLLLSGQSGPVWWVHAFMAVSGLYLGVDHSRTAVALRHSKARRVAGQR</sequence>